<dbReference type="AlphaFoldDB" id="A0A2H1H5N1"/>
<sequence>MVLPDKANASKALPSKARQHASSKIPNIPFVRVNVGDPNGPPDQYHTFRLPGKLLASKSDYFKKAIERPSTWFFRTLFDLYIFADQYLAPEIGMLVTKAIQLKSYPREKDPASNNYGKRIIVFPSADDITYLYANTSPTSLLRGYLARLLAERTSTSNTREYNLECNPEHEPDQLFADEQCEEDELADYPPELLVSALVVSGRMLRATKCLNCSFGDMCQREGHSPRDFMTLELRFCEWHGHEEGGEGEGGKKGCEIVD</sequence>
<organism evidence="2 3">
    <name type="scientific">Zymoseptoria tritici ST99CH_1E4</name>
    <dbReference type="NCBI Taxonomy" id="1276532"/>
    <lineage>
        <taxon>Eukaryota</taxon>
        <taxon>Fungi</taxon>
        <taxon>Dikarya</taxon>
        <taxon>Ascomycota</taxon>
        <taxon>Pezizomycotina</taxon>
        <taxon>Dothideomycetes</taxon>
        <taxon>Dothideomycetidae</taxon>
        <taxon>Mycosphaerellales</taxon>
        <taxon>Mycosphaerellaceae</taxon>
        <taxon>Zymoseptoria</taxon>
    </lineage>
</organism>
<feature type="region of interest" description="Disordered" evidence="1">
    <location>
        <begin position="1"/>
        <end position="21"/>
    </location>
</feature>
<reference evidence="3" key="1">
    <citation type="submission" date="2017-05" db="EMBL/GenBank/DDBJ databases">
        <authorList>
            <person name="Song R."/>
            <person name="Chenine A.L."/>
            <person name="Ruprecht R.M."/>
        </authorList>
    </citation>
    <scope>NUCLEOTIDE SEQUENCE [LARGE SCALE GENOMIC DNA]</scope>
</reference>
<proteinExistence type="predicted"/>
<dbReference type="Proteomes" id="UP000245764">
    <property type="component" value="Chromosome 12"/>
</dbReference>
<evidence type="ECO:0000256" key="1">
    <source>
        <dbReference type="SAM" id="MobiDB-lite"/>
    </source>
</evidence>
<dbReference type="EMBL" id="LT854264">
    <property type="protein sequence ID" value="SMR61098.1"/>
    <property type="molecule type" value="Genomic_DNA"/>
</dbReference>
<protein>
    <submittedName>
        <fullName evidence="2">Uncharacterized protein</fullName>
    </submittedName>
</protein>
<gene>
    <name evidence="2" type="ORF">ZT1E4_G11063</name>
</gene>
<evidence type="ECO:0000313" key="3">
    <source>
        <dbReference type="Proteomes" id="UP000245764"/>
    </source>
</evidence>
<evidence type="ECO:0000313" key="2">
    <source>
        <dbReference type="EMBL" id="SMR61098.1"/>
    </source>
</evidence>
<name>A0A2H1H5N1_ZYMTR</name>
<accession>A0A2H1H5N1</accession>